<dbReference type="PANTHER" id="PTHR30388">
    <property type="entry name" value="ALDEHYDE OXIDOREDUCTASE MOLYBDENUM COFACTOR ASSEMBLY PROTEIN"/>
    <property type="match status" value="1"/>
</dbReference>
<feature type="domain" description="XdhC Rossmann" evidence="3">
    <location>
        <begin position="186"/>
        <end position="329"/>
    </location>
</feature>
<sequence>MLNIYQSLLKFINDGDSVILGTLVVKKGSAPQIPGSSAIFNAKGLLTGTLGGGILEAEAERLVTAPSAGINLFRTIKYNAKIEDDTGAICGGEASFILDFSPQKHSHVFEQMHQSLSNGLSGYLITFIEKNHNIKRYWLQEKDPISDELIKFRNDIVNCNKQQAVVTYQLENGYLMIELLQAAPRLIIIGGGHIGQALCHYGHMLGFEVTVLDNRPEYVRAEMFKEAKQLLIGDLTDSMQALKLKPDAYVVIVTQGHKTDYAALLACLQADVAYLGMIGSKRKVKLIKEDLLKKKFSTQSELDTIYSPIGLDIGAKTVPEIALSIAAELVQVRRSKKVRNDVAMIILGAGKSSRMKQVKMLLPFNNETIIESVVQTALNSKASHTIVVTGAYEKQISQQIKHLPVKVCYNADFEQGMLSSVQCGVNNADAFEAFMVLPGDQPLVKASTIDRLIDAWRRSDKGLVIPTFNGKKGHPVLIHHRYKEQINHLDSNIGLRQLFHEHTDDILYVEIDSEEVLMDLDKPDDYKKALKWDAKSKK</sequence>
<reference evidence="4 5" key="1">
    <citation type="submission" date="2021-01" db="EMBL/GenBank/DDBJ databases">
        <title>Carboxyliciviraga sp.nov., isolated from coastal sediments.</title>
        <authorList>
            <person name="Lu D."/>
            <person name="Zhang T."/>
        </authorList>
    </citation>
    <scope>NUCLEOTIDE SEQUENCE [LARGE SCALE GENOMIC DNA]</scope>
    <source>
        <strain evidence="4 5">N1Y132</strain>
    </source>
</reference>
<evidence type="ECO:0000313" key="4">
    <source>
        <dbReference type="EMBL" id="MBK3518869.1"/>
    </source>
</evidence>
<dbReference type="RefSeq" id="WP_200466090.1">
    <property type="nucleotide sequence ID" value="NZ_JAENRR010000044.1"/>
</dbReference>
<feature type="domain" description="MobA-like NTP transferase" evidence="2">
    <location>
        <begin position="345"/>
        <end position="504"/>
    </location>
</feature>
<comment type="caution">
    <text evidence="4">The sequence shown here is derived from an EMBL/GenBank/DDBJ whole genome shotgun (WGS) entry which is preliminary data.</text>
</comment>
<dbReference type="InterPro" id="IPR027051">
    <property type="entry name" value="XdhC_Rossmann_dom"/>
</dbReference>
<evidence type="ECO:0000259" key="2">
    <source>
        <dbReference type="Pfam" id="PF12804"/>
    </source>
</evidence>
<dbReference type="Pfam" id="PF02625">
    <property type="entry name" value="XdhC_CoxI"/>
    <property type="match status" value="1"/>
</dbReference>
<organism evidence="4 5">
    <name type="scientific">Carboxylicivirga marina</name>
    <dbReference type="NCBI Taxonomy" id="2800988"/>
    <lineage>
        <taxon>Bacteria</taxon>
        <taxon>Pseudomonadati</taxon>
        <taxon>Bacteroidota</taxon>
        <taxon>Bacteroidia</taxon>
        <taxon>Marinilabiliales</taxon>
        <taxon>Marinilabiliaceae</taxon>
        <taxon>Carboxylicivirga</taxon>
    </lineage>
</organism>
<dbReference type="Pfam" id="PF13478">
    <property type="entry name" value="XdhC_C"/>
    <property type="match status" value="1"/>
</dbReference>
<dbReference type="Gene3D" id="3.40.50.720">
    <property type="entry name" value="NAD(P)-binding Rossmann-like Domain"/>
    <property type="match status" value="1"/>
</dbReference>
<protein>
    <submittedName>
        <fullName evidence="4">XdhC family protein</fullName>
    </submittedName>
</protein>
<evidence type="ECO:0000259" key="1">
    <source>
        <dbReference type="Pfam" id="PF02625"/>
    </source>
</evidence>
<dbReference type="SUPFAM" id="SSF53448">
    <property type="entry name" value="Nucleotide-diphospho-sugar transferases"/>
    <property type="match status" value="1"/>
</dbReference>
<accession>A0ABS1HNY6</accession>
<dbReference type="EMBL" id="JAENRR010000044">
    <property type="protein sequence ID" value="MBK3518869.1"/>
    <property type="molecule type" value="Genomic_DNA"/>
</dbReference>
<evidence type="ECO:0000313" key="5">
    <source>
        <dbReference type="Proteomes" id="UP000605676"/>
    </source>
</evidence>
<dbReference type="PANTHER" id="PTHR30388:SF6">
    <property type="entry name" value="XANTHINE DEHYDROGENASE SUBUNIT A-RELATED"/>
    <property type="match status" value="1"/>
</dbReference>
<feature type="domain" description="XdhC- CoxI" evidence="1">
    <location>
        <begin position="13"/>
        <end position="60"/>
    </location>
</feature>
<gene>
    <name evidence="4" type="ORF">JIV24_16090</name>
</gene>
<dbReference type="Gene3D" id="3.90.550.10">
    <property type="entry name" value="Spore Coat Polysaccharide Biosynthesis Protein SpsA, Chain A"/>
    <property type="match status" value="1"/>
</dbReference>
<name>A0ABS1HNY6_9BACT</name>
<dbReference type="InterPro" id="IPR003777">
    <property type="entry name" value="XdhC_CoxI"/>
</dbReference>
<dbReference type="InterPro" id="IPR052698">
    <property type="entry name" value="MoCofactor_Util/Proc"/>
</dbReference>
<proteinExistence type="predicted"/>
<evidence type="ECO:0000259" key="3">
    <source>
        <dbReference type="Pfam" id="PF13478"/>
    </source>
</evidence>
<dbReference type="InterPro" id="IPR025877">
    <property type="entry name" value="MobA-like_NTP_Trfase"/>
</dbReference>
<dbReference type="SUPFAM" id="SSF51735">
    <property type="entry name" value="NAD(P)-binding Rossmann-fold domains"/>
    <property type="match status" value="1"/>
</dbReference>
<dbReference type="InterPro" id="IPR036291">
    <property type="entry name" value="NAD(P)-bd_dom_sf"/>
</dbReference>
<keyword evidence="5" id="KW-1185">Reference proteome</keyword>
<dbReference type="InterPro" id="IPR029044">
    <property type="entry name" value="Nucleotide-diphossugar_trans"/>
</dbReference>
<dbReference type="Pfam" id="PF12804">
    <property type="entry name" value="NTP_transf_3"/>
    <property type="match status" value="1"/>
</dbReference>
<dbReference type="CDD" id="cd04182">
    <property type="entry name" value="GT_2_like_f"/>
    <property type="match status" value="1"/>
</dbReference>
<dbReference type="Proteomes" id="UP000605676">
    <property type="component" value="Unassembled WGS sequence"/>
</dbReference>